<reference evidence="2 3" key="1">
    <citation type="submission" date="2019-01" db="EMBL/GenBank/DDBJ databases">
        <title>Nuclear Genome Assembly of the Microalgal Biofuel strain Nannochloropsis salina CCMP1776.</title>
        <authorList>
            <person name="Hovde B."/>
        </authorList>
    </citation>
    <scope>NUCLEOTIDE SEQUENCE [LARGE SCALE GENOMIC DNA]</scope>
    <source>
        <strain evidence="2 3">CCMP1776</strain>
    </source>
</reference>
<feature type="compositionally biased region" description="Basic and acidic residues" evidence="1">
    <location>
        <begin position="120"/>
        <end position="131"/>
    </location>
</feature>
<name>A0A4D9CXM3_9STRA</name>
<protein>
    <submittedName>
        <fullName evidence="2">Uncharacterized protein</fullName>
    </submittedName>
</protein>
<organism evidence="2 3">
    <name type="scientific">Nannochloropsis salina CCMP1776</name>
    <dbReference type="NCBI Taxonomy" id="1027361"/>
    <lineage>
        <taxon>Eukaryota</taxon>
        <taxon>Sar</taxon>
        <taxon>Stramenopiles</taxon>
        <taxon>Ochrophyta</taxon>
        <taxon>Eustigmatophyceae</taxon>
        <taxon>Eustigmatales</taxon>
        <taxon>Monodopsidaceae</taxon>
        <taxon>Microchloropsis</taxon>
        <taxon>Microchloropsis salina</taxon>
    </lineage>
</organism>
<feature type="region of interest" description="Disordered" evidence="1">
    <location>
        <begin position="21"/>
        <end position="44"/>
    </location>
</feature>
<accession>A0A4D9CXM3</accession>
<evidence type="ECO:0000313" key="3">
    <source>
        <dbReference type="Proteomes" id="UP000355283"/>
    </source>
</evidence>
<dbReference type="AlphaFoldDB" id="A0A4D9CXM3"/>
<dbReference type="EMBL" id="SDOX01000118">
    <property type="protein sequence ID" value="TFJ82313.1"/>
    <property type="molecule type" value="Genomic_DNA"/>
</dbReference>
<keyword evidence="3" id="KW-1185">Reference proteome</keyword>
<gene>
    <name evidence="2" type="ORF">NSK_006432</name>
</gene>
<feature type="compositionally biased region" description="Pro residues" evidence="1">
    <location>
        <begin position="27"/>
        <end position="44"/>
    </location>
</feature>
<feature type="region of interest" description="Disordered" evidence="1">
    <location>
        <begin position="106"/>
        <end position="153"/>
    </location>
</feature>
<feature type="compositionally biased region" description="Acidic residues" evidence="1">
    <location>
        <begin position="110"/>
        <end position="119"/>
    </location>
</feature>
<comment type="caution">
    <text evidence="2">The sequence shown here is derived from an EMBL/GenBank/DDBJ whole genome shotgun (WGS) entry which is preliminary data.</text>
</comment>
<evidence type="ECO:0000313" key="2">
    <source>
        <dbReference type="EMBL" id="TFJ82313.1"/>
    </source>
</evidence>
<evidence type="ECO:0000256" key="1">
    <source>
        <dbReference type="SAM" id="MobiDB-lite"/>
    </source>
</evidence>
<proteinExistence type="predicted"/>
<dbReference type="Proteomes" id="UP000355283">
    <property type="component" value="Unassembled WGS sequence"/>
</dbReference>
<sequence>MCACFARREPPSHGLDISLALFQRGGRPPPPPNPSLPPSLLPSLPPSLRKLRTVTDAIAHLVEAQEEHQVVEEVRDREEAGGLVPTTTLLAATQRPGEHRAVGAVAGLEEAGEEEEEGEHGEGDDAEEKNLDAQLPGAPTSGSEQVERAGGEN</sequence>